<sequence>MEAELTLEGTRPQTLGGIPVSFSAIDGASAAGLTVGIAGRQRVQFDDRLSLTLEAIGSRSRNEADVTLGTGRAWSGATFSYRDGDLTLALQPNMALGSAEATLQHLSYGLTAWAAQRLWEGVSAKISSGFTRETEENDGTHRADAAMAEVGLSFDLPAHCTLDLGYRFAQSDAELGQFSSRAQGPRVGTHWALSPTFRLGVDYSYDNRTRYALDDEAIQQHDDALHRMDVEADWDIGGDSIEGLTLTANYHFENAAAASDGSGAARHVGTVNVAFGF</sequence>
<evidence type="ECO:0000313" key="2">
    <source>
        <dbReference type="Proteomes" id="UP000326202"/>
    </source>
</evidence>
<dbReference type="Gene3D" id="2.40.160.10">
    <property type="entry name" value="Porin"/>
    <property type="match status" value="1"/>
</dbReference>
<dbReference type="InterPro" id="IPR023614">
    <property type="entry name" value="Porin_dom_sf"/>
</dbReference>
<proteinExistence type="predicted"/>
<dbReference type="RefSeq" id="WP_151176636.1">
    <property type="nucleotide sequence ID" value="NZ_CP042906.1"/>
</dbReference>
<dbReference type="AlphaFoldDB" id="A0A5J6MFM8"/>
<protein>
    <recommendedName>
        <fullName evidence="3">Autotransporter domain-containing protein</fullName>
    </recommendedName>
</protein>
<gene>
    <name evidence="1" type="ORF">FRZ44_15510</name>
</gene>
<dbReference type="OrthoDB" id="9821551at2"/>
<accession>A0A5J6MFM8</accession>
<evidence type="ECO:0008006" key="3">
    <source>
        <dbReference type="Google" id="ProtNLM"/>
    </source>
</evidence>
<name>A0A5J6MFM8_9PROT</name>
<organism evidence="1 2">
    <name type="scientific">Hypericibacter terrae</name>
    <dbReference type="NCBI Taxonomy" id="2602015"/>
    <lineage>
        <taxon>Bacteria</taxon>
        <taxon>Pseudomonadati</taxon>
        <taxon>Pseudomonadota</taxon>
        <taxon>Alphaproteobacteria</taxon>
        <taxon>Rhodospirillales</taxon>
        <taxon>Dongiaceae</taxon>
        <taxon>Hypericibacter</taxon>
    </lineage>
</organism>
<evidence type="ECO:0000313" key="1">
    <source>
        <dbReference type="EMBL" id="QEX16258.1"/>
    </source>
</evidence>
<dbReference type="KEGG" id="htq:FRZ44_15510"/>
<keyword evidence="2" id="KW-1185">Reference proteome</keyword>
<dbReference type="EMBL" id="CP042906">
    <property type="protein sequence ID" value="QEX16258.1"/>
    <property type="molecule type" value="Genomic_DNA"/>
</dbReference>
<dbReference type="Proteomes" id="UP000326202">
    <property type="component" value="Chromosome"/>
</dbReference>
<dbReference type="SUPFAM" id="SSF56935">
    <property type="entry name" value="Porins"/>
    <property type="match status" value="1"/>
</dbReference>
<reference evidence="1 2" key="1">
    <citation type="submission" date="2019-08" db="EMBL/GenBank/DDBJ databases">
        <title>Hyperibacter terrae gen. nov., sp. nov. and Hyperibacter viscosus sp. nov., two new members in the family Rhodospirillaceae isolated from the rhizosphere of Hypericum perforatum.</title>
        <authorList>
            <person name="Noviana Z."/>
        </authorList>
    </citation>
    <scope>NUCLEOTIDE SEQUENCE [LARGE SCALE GENOMIC DNA]</scope>
    <source>
        <strain evidence="1 2">R5913</strain>
    </source>
</reference>